<comment type="caution">
    <text evidence="12">The sequence shown here is derived from an EMBL/GenBank/DDBJ whole genome shotgun (WGS) entry which is preliminary data.</text>
</comment>
<keyword evidence="13" id="KW-1185">Reference proteome</keyword>
<comment type="similarity">
    <text evidence="2">Belongs to the TPS (TC 1.B.20) family.</text>
</comment>
<feature type="chain" id="PRO_5014762605" description="POTRA domain-containing protein" evidence="10">
    <location>
        <begin position="32"/>
        <end position="571"/>
    </location>
</feature>
<dbReference type="GO" id="GO:0046819">
    <property type="term" value="P:protein secretion by the type V secretion system"/>
    <property type="evidence" value="ECO:0007669"/>
    <property type="project" value="TreeGrafter"/>
</dbReference>
<dbReference type="PANTHER" id="PTHR34597:SF6">
    <property type="entry name" value="BLR6126 PROTEIN"/>
    <property type="match status" value="1"/>
</dbReference>
<evidence type="ECO:0000256" key="7">
    <source>
        <dbReference type="ARBA" id="ARBA00023136"/>
    </source>
</evidence>
<dbReference type="InterPro" id="IPR034746">
    <property type="entry name" value="POTRA"/>
</dbReference>
<evidence type="ECO:0000313" key="13">
    <source>
        <dbReference type="Proteomes" id="UP000234479"/>
    </source>
</evidence>
<feature type="signal peptide" evidence="10">
    <location>
        <begin position="1"/>
        <end position="31"/>
    </location>
</feature>
<dbReference type="EMBL" id="PJRS01000038">
    <property type="protein sequence ID" value="PLR22639.1"/>
    <property type="molecule type" value="Genomic_DNA"/>
</dbReference>
<keyword evidence="7" id="KW-0472">Membrane</keyword>
<dbReference type="InterPro" id="IPR051544">
    <property type="entry name" value="TPS_OM_transporter"/>
</dbReference>
<keyword evidence="3" id="KW-0813">Transport</keyword>
<sequence length="571" mass="59273">MSFAVSRGATRALVVATSSVAALIWSSASFAQTAPSRTLPQSIAPTVQEAQGEIALPATRLTAAPAGAEALSVRVERVVVEGVAPDRAEAVAALTRAVEGRTVTVAALYEVAAKIEALYAQDGRILTRATLPPQSLKDGATLRIVVVEGFIESIDDSRVPAKVRGPIRDRLVKLINRPGLSLPQIERQVLLAARVPGVNLRTTLVPGELVGGARLVLQVEHDAVAGGLGADNTLSSAYDDWNLEARLTANSVFGAGEQIYAFGASATDLALTGGHPHRRIVGVGLIAPLGFDGATAQLEYLHADTNPITPRGVLPVQGQFDRIVAKLSYPLILGRREMLSVSGGFEWTNESQAARGFGVDLSKDALRSFTLGLEGGKAIGAAATVSSRIDFNQGISGFGARSPADARISGTPLSRQGSKPDFTKLSATASIDRSLGGPFSARLVLRGQTGFGGALPSAMQFSLDGGEGVSGFDAGSINVDSGLTGRAELAALAPIGGKVTVRPYLFAAAGRGWLEKPTVVEKPRPDGWSVGGGARTTLAERVNLSAELAHANSNLFAKNQTRLTASVNVAF</sequence>
<dbReference type="InterPro" id="IPR005565">
    <property type="entry name" value="Hemolysn_activator_HlyB_C"/>
</dbReference>
<dbReference type="Gene3D" id="2.40.160.50">
    <property type="entry name" value="membrane protein fhac: a member of the omp85/tpsb transporter family"/>
    <property type="match status" value="1"/>
</dbReference>
<feature type="domain" description="POTRA" evidence="11">
    <location>
        <begin position="73"/>
        <end position="149"/>
    </location>
</feature>
<proteinExistence type="inferred from homology"/>
<feature type="region of interest" description="Disordered" evidence="9">
    <location>
        <begin position="402"/>
        <end position="421"/>
    </location>
</feature>
<dbReference type="OrthoDB" id="7497550at2"/>
<dbReference type="Pfam" id="PF03865">
    <property type="entry name" value="ShlB"/>
    <property type="match status" value="1"/>
</dbReference>
<gene>
    <name evidence="12" type="ORF">SGCZBJ_17865</name>
</gene>
<keyword evidence="6" id="KW-0653">Protein transport</keyword>
<keyword evidence="4" id="KW-1134">Transmembrane beta strand</keyword>
<evidence type="ECO:0000256" key="8">
    <source>
        <dbReference type="ARBA" id="ARBA00023237"/>
    </source>
</evidence>
<keyword evidence="5" id="KW-0812">Transmembrane</keyword>
<name>A0A2N5D9B2_9CAUL</name>
<dbReference type="Proteomes" id="UP000234479">
    <property type="component" value="Unassembled WGS sequence"/>
</dbReference>
<evidence type="ECO:0000256" key="9">
    <source>
        <dbReference type="SAM" id="MobiDB-lite"/>
    </source>
</evidence>
<evidence type="ECO:0000256" key="3">
    <source>
        <dbReference type="ARBA" id="ARBA00022448"/>
    </source>
</evidence>
<keyword evidence="10" id="KW-0732">Signal</keyword>
<dbReference type="AlphaFoldDB" id="A0A2N5D9B2"/>
<comment type="subcellular location">
    <subcellularLocation>
        <location evidence="1">Cell outer membrane</location>
    </subcellularLocation>
</comment>
<dbReference type="Pfam" id="PF08479">
    <property type="entry name" value="POTRA_2"/>
    <property type="match status" value="1"/>
</dbReference>
<evidence type="ECO:0000256" key="5">
    <source>
        <dbReference type="ARBA" id="ARBA00022692"/>
    </source>
</evidence>
<evidence type="ECO:0000256" key="6">
    <source>
        <dbReference type="ARBA" id="ARBA00022927"/>
    </source>
</evidence>
<keyword evidence="8" id="KW-0998">Cell outer membrane</keyword>
<dbReference type="GO" id="GO:0008320">
    <property type="term" value="F:protein transmembrane transporter activity"/>
    <property type="evidence" value="ECO:0007669"/>
    <property type="project" value="TreeGrafter"/>
</dbReference>
<evidence type="ECO:0000256" key="10">
    <source>
        <dbReference type="SAM" id="SignalP"/>
    </source>
</evidence>
<dbReference type="PANTHER" id="PTHR34597">
    <property type="entry name" value="SLR1661 PROTEIN"/>
    <property type="match status" value="1"/>
</dbReference>
<dbReference type="PROSITE" id="PS51779">
    <property type="entry name" value="POTRA"/>
    <property type="match status" value="1"/>
</dbReference>
<accession>A0A2N5D9B2</accession>
<dbReference type="Gene3D" id="3.10.20.310">
    <property type="entry name" value="membrane protein fhac"/>
    <property type="match status" value="1"/>
</dbReference>
<dbReference type="InterPro" id="IPR013686">
    <property type="entry name" value="Polypept-transport_assoc_ShlB"/>
</dbReference>
<organism evidence="12 13">
    <name type="scientific">Caulobacter zeae</name>
    <dbReference type="NCBI Taxonomy" id="2055137"/>
    <lineage>
        <taxon>Bacteria</taxon>
        <taxon>Pseudomonadati</taxon>
        <taxon>Pseudomonadota</taxon>
        <taxon>Alphaproteobacteria</taxon>
        <taxon>Caulobacterales</taxon>
        <taxon>Caulobacteraceae</taxon>
        <taxon>Caulobacter</taxon>
    </lineage>
</organism>
<reference evidence="12 13" key="1">
    <citation type="submission" date="2017-12" db="EMBL/GenBank/DDBJ databases">
        <title>The genome sequence of Caulobacter sp. 410.</title>
        <authorList>
            <person name="Gao J."/>
            <person name="Mao X."/>
            <person name="Sun J."/>
        </authorList>
    </citation>
    <scope>NUCLEOTIDE SEQUENCE [LARGE SCALE GENOMIC DNA]</scope>
    <source>
        <strain evidence="12 13">410</strain>
    </source>
</reference>
<dbReference type="GO" id="GO:0009279">
    <property type="term" value="C:cell outer membrane"/>
    <property type="evidence" value="ECO:0007669"/>
    <property type="project" value="UniProtKB-SubCell"/>
</dbReference>
<dbReference type="GO" id="GO:0098046">
    <property type="term" value="C:type V protein secretion system complex"/>
    <property type="evidence" value="ECO:0007669"/>
    <property type="project" value="TreeGrafter"/>
</dbReference>
<evidence type="ECO:0000259" key="11">
    <source>
        <dbReference type="PROSITE" id="PS51779"/>
    </source>
</evidence>
<evidence type="ECO:0000313" key="12">
    <source>
        <dbReference type="EMBL" id="PLR22639.1"/>
    </source>
</evidence>
<protein>
    <recommendedName>
        <fullName evidence="11">POTRA domain-containing protein</fullName>
    </recommendedName>
</protein>
<evidence type="ECO:0000256" key="1">
    <source>
        <dbReference type="ARBA" id="ARBA00004442"/>
    </source>
</evidence>
<evidence type="ECO:0000256" key="4">
    <source>
        <dbReference type="ARBA" id="ARBA00022452"/>
    </source>
</evidence>
<evidence type="ECO:0000256" key="2">
    <source>
        <dbReference type="ARBA" id="ARBA00009055"/>
    </source>
</evidence>